<name>A0A151PJH9_ALLMI</name>
<organism evidence="1 2">
    <name type="scientific">Alligator mississippiensis</name>
    <name type="common">American alligator</name>
    <dbReference type="NCBI Taxonomy" id="8496"/>
    <lineage>
        <taxon>Eukaryota</taxon>
        <taxon>Metazoa</taxon>
        <taxon>Chordata</taxon>
        <taxon>Craniata</taxon>
        <taxon>Vertebrata</taxon>
        <taxon>Euteleostomi</taxon>
        <taxon>Archelosauria</taxon>
        <taxon>Archosauria</taxon>
        <taxon>Crocodylia</taxon>
        <taxon>Alligatoridae</taxon>
        <taxon>Alligatorinae</taxon>
        <taxon>Alligator</taxon>
    </lineage>
</organism>
<keyword evidence="2" id="KW-1185">Reference proteome</keyword>
<sequence length="85" mass="9308">MRLVGNTPPNTQLVFLKRWPPEPKHQIIPGLHPTPGFSQASSEKTLSEMALRSQNRKAGAICERGSRRKSPSGAELIDICTVCSP</sequence>
<dbReference type="EMBL" id="AKHW03000005">
    <property type="protein sequence ID" value="KYO49190.1"/>
    <property type="molecule type" value="Genomic_DNA"/>
</dbReference>
<protein>
    <submittedName>
        <fullName evidence="1">Uncharacterized protein</fullName>
    </submittedName>
</protein>
<proteinExistence type="predicted"/>
<evidence type="ECO:0000313" key="1">
    <source>
        <dbReference type="EMBL" id="KYO49190.1"/>
    </source>
</evidence>
<reference evidence="1 2" key="1">
    <citation type="journal article" date="2012" name="Genome Biol.">
        <title>Sequencing three crocodilian genomes to illuminate the evolution of archosaurs and amniotes.</title>
        <authorList>
            <person name="St John J.A."/>
            <person name="Braun E.L."/>
            <person name="Isberg S.R."/>
            <person name="Miles L.G."/>
            <person name="Chong A.Y."/>
            <person name="Gongora J."/>
            <person name="Dalzell P."/>
            <person name="Moran C."/>
            <person name="Bed'hom B."/>
            <person name="Abzhanov A."/>
            <person name="Burgess S.C."/>
            <person name="Cooksey A.M."/>
            <person name="Castoe T.A."/>
            <person name="Crawford N.G."/>
            <person name="Densmore L.D."/>
            <person name="Drew J.C."/>
            <person name="Edwards S.V."/>
            <person name="Faircloth B.C."/>
            <person name="Fujita M.K."/>
            <person name="Greenwold M.J."/>
            <person name="Hoffmann F.G."/>
            <person name="Howard J.M."/>
            <person name="Iguchi T."/>
            <person name="Janes D.E."/>
            <person name="Khan S.Y."/>
            <person name="Kohno S."/>
            <person name="de Koning A.J."/>
            <person name="Lance S.L."/>
            <person name="McCarthy F.M."/>
            <person name="McCormack J.E."/>
            <person name="Merchant M.E."/>
            <person name="Peterson D.G."/>
            <person name="Pollock D.D."/>
            <person name="Pourmand N."/>
            <person name="Raney B.J."/>
            <person name="Roessler K.A."/>
            <person name="Sanford J.R."/>
            <person name="Sawyer R.H."/>
            <person name="Schmidt C.J."/>
            <person name="Triplett E.W."/>
            <person name="Tuberville T.D."/>
            <person name="Venegas-Anaya M."/>
            <person name="Howard J.T."/>
            <person name="Jarvis E.D."/>
            <person name="Guillette L.J.Jr."/>
            <person name="Glenn T.C."/>
            <person name="Green R.E."/>
            <person name="Ray D.A."/>
        </authorList>
    </citation>
    <scope>NUCLEOTIDE SEQUENCE [LARGE SCALE GENOMIC DNA]</scope>
    <source>
        <strain evidence="1">KSC_2009_1</strain>
    </source>
</reference>
<dbReference type="Proteomes" id="UP000050525">
    <property type="component" value="Unassembled WGS sequence"/>
</dbReference>
<accession>A0A151PJH9</accession>
<dbReference type="AlphaFoldDB" id="A0A151PJH9"/>
<gene>
    <name evidence="1" type="ORF">Y1Q_0005002</name>
</gene>
<evidence type="ECO:0000313" key="2">
    <source>
        <dbReference type="Proteomes" id="UP000050525"/>
    </source>
</evidence>
<comment type="caution">
    <text evidence="1">The sequence shown here is derived from an EMBL/GenBank/DDBJ whole genome shotgun (WGS) entry which is preliminary data.</text>
</comment>